<feature type="domain" description="D-isomer specific 2-hydroxyacid dehydrogenase NAD-binding" evidence="6">
    <location>
        <begin position="108"/>
        <end position="287"/>
    </location>
</feature>
<dbReference type="InterPro" id="IPR006139">
    <property type="entry name" value="D-isomer_2_OHA_DH_cat_dom"/>
</dbReference>
<dbReference type="GO" id="GO:0016616">
    <property type="term" value="F:oxidoreductase activity, acting on the CH-OH group of donors, NAD or NADP as acceptor"/>
    <property type="evidence" value="ECO:0007669"/>
    <property type="project" value="InterPro"/>
</dbReference>
<dbReference type="Proteomes" id="UP000295150">
    <property type="component" value="Unassembled WGS sequence"/>
</dbReference>
<evidence type="ECO:0000313" key="8">
    <source>
        <dbReference type="Proteomes" id="UP000295150"/>
    </source>
</evidence>
<dbReference type="SUPFAM" id="SSF52283">
    <property type="entry name" value="Formate/glycerate dehydrogenase catalytic domain-like"/>
    <property type="match status" value="1"/>
</dbReference>
<comment type="similarity">
    <text evidence="1 4">Belongs to the D-isomer specific 2-hydroxyacid dehydrogenase family.</text>
</comment>
<organism evidence="7 8">
    <name type="scientific">Halomonas ventosae</name>
    <dbReference type="NCBI Taxonomy" id="229007"/>
    <lineage>
        <taxon>Bacteria</taxon>
        <taxon>Pseudomonadati</taxon>
        <taxon>Pseudomonadota</taxon>
        <taxon>Gammaproteobacteria</taxon>
        <taxon>Oceanospirillales</taxon>
        <taxon>Halomonadaceae</taxon>
        <taxon>Halomonas</taxon>
    </lineage>
</organism>
<dbReference type="CDD" id="cd12165">
    <property type="entry name" value="2-Hacid_dh_6"/>
    <property type="match status" value="1"/>
</dbReference>
<sequence length="322" mass="36023">MKICVTFQTTPEQKQFLQQFFENTADIHFLDDHPEEEKKSLISTSEILLSWNPEKEGLYNLQISYRETEFIQLLSAGYDHVNRDKLPSGVMIASNQGAYAAPMAEHAVAMILALSKRLIIYHQELSNGNFNQLSSVTKAIDGSVLGVIGFGSIGKATAKLLKPFGVSVMALNTSGKTEENVEFVGTLNDLDYVLENSDVVFISTPLNKETEGLINRQKLELMKEDAILINVARGPVINEQDLFNHLKTHPDFYAGIDAWWIEPFRYGTFEIHYPFFELPNLLGSPHNSAMVKNVFLMGIEKAAANVARFIRNEPVKGLIPAT</sequence>
<feature type="domain" description="D-isomer specific 2-hydroxyacid dehydrogenase catalytic" evidence="5">
    <location>
        <begin position="10"/>
        <end position="317"/>
    </location>
</feature>
<keyword evidence="2 4" id="KW-0560">Oxidoreductase</keyword>
<dbReference type="InterPro" id="IPR029753">
    <property type="entry name" value="D-isomer_DH_CS"/>
</dbReference>
<dbReference type="Pfam" id="PF00389">
    <property type="entry name" value="2-Hacid_dh"/>
    <property type="match status" value="1"/>
</dbReference>
<evidence type="ECO:0000256" key="4">
    <source>
        <dbReference type="RuleBase" id="RU003719"/>
    </source>
</evidence>
<evidence type="ECO:0000256" key="2">
    <source>
        <dbReference type="ARBA" id="ARBA00023002"/>
    </source>
</evidence>
<dbReference type="Pfam" id="PF02826">
    <property type="entry name" value="2-Hacid_dh_C"/>
    <property type="match status" value="1"/>
</dbReference>
<dbReference type="PANTHER" id="PTHR43761">
    <property type="entry name" value="D-ISOMER SPECIFIC 2-HYDROXYACID DEHYDROGENASE FAMILY PROTEIN (AFU_ORTHOLOGUE AFUA_1G13630)"/>
    <property type="match status" value="1"/>
</dbReference>
<dbReference type="InterPro" id="IPR050418">
    <property type="entry name" value="D-iso_2-hydroxyacid_DH_PdxB"/>
</dbReference>
<keyword evidence="8" id="KW-1185">Reference proteome</keyword>
<reference evidence="7 8" key="1">
    <citation type="submission" date="2019-03" db="EMBL/GenBank/DDBJ databases">
        <title>Freshwater and sediment microbial communities from various areas in North America, analyzing microbe dynamics in response to fracking.</title>
        <authorList>
            <person name="Lamendella R."/>
        </authorList>
    </citation>
    <scope>NUCLEOTIDE SEQUENCE [LARGE SCALE GENOMIC DNA]</scope>
    <source>
        <strain evidence="7 8">1_TX</strain>
    </source>
</reference>
<evidence type="ECO:0000313" key="7">
    <source>
        <dbReference type="EMBL" id="TDO04643.1"/>
    </source>
</evidence>
<dbReference type="SUPFAM" id="SSF51735">
    <property type="entry name" value="NAD(P)-binding Rossmann-fold domains"/>
    <property type="match status" value="1"/>
</dbReference>
<proteinExistence type="inferred from homology"/>
<dbReference type="RefSeq" id="WP_166637556.1">
    <property type="nucleotide sequence ID" value="NZ_SNWH01000014.1"/>
</dbReference>
<accession>A0A4R6H8B2</accession>
<dbReference type="GO" id="GO:0051287">
    <property type="term" value="F:NAD binding"/>
    <property type="evidence" value="ECO:0007669"/>
    <property type="project" value="InterPro"/>
</dbReference>
<protein>
    <submittedName>
        <fullName evidence="7">Phosphoglycerate dehydrogenase-like enzyme</fullName>
    </submittedName>
</protein>
<dbReference type="PROSITE" id="PS00671">
    <property type="entry name" value="D_2_HYDROXYACID_DH_3"/>
    <property type="match status" value="1"/>
</dbReference>
<dbReference type="AlphaFoldDB" id="A0A4R6H8B2"/>
<dbReference type="InterPro" id="IPR036291">
    <property type="entry name" value="NAD(P)-bd_dom_sf"/>
</dbReference>
<dbReference type="Gene3D" id="3.40.50.720">
    <property type="entry name" value="NAD(P)-binding Rossmann-like Domain"/>
    <property type="match status" value="2"/>
</dbReference>
<keyword evidence="3" id="KW-0520">NAD</keyword>
<gene>
    <name evidence="7" type="ORF">DFO68_11461</name>
</gene>
<evidence type="ECO:0000259" key="6">
    <source>
        <dbReference type="Pfam" id="PF02826"/>
    </source>
</evidence>
<evidence type="ECO:0000256" key="1">
    <source>
        <dbReference type="ARBA" id="ARBA00005854"/>
    </source>
</evidence>
<name>A0A4R6H8B2_9GAMM</name>
<dbReference type="EMBL" id="SNWH01000014">
    <property type="protein sequence ID" value="TDO04643.1"/>
    <property type="molecule type" value="Genomic_DNA"/>
</dbReference>
<evidence type="ECO:0000256" key="3">
    <source>
        <dbReference type="ARBA" id="ARBA00023027"/>
    </source>
</evidence>
<dbReference type="InterPro" id="IPR006140">
    <property type="entry name" value="D-isomer_DH_NAD-bd"/>
</dbReference>
<comment type="caution">
    <text evidence="7">The sequence shown here is derived from an EMBL/GenBank/DDBJ whole genome shotgun (WGS) entry which is preliminary data.</text>
</comment>
<dbReference type="PANTHER" id="PTHR43761:SF1">
    <property type="entry name" value="D-ISOMER SPECIFIC 2-HYDROXYACID DEHYDROGENASE CATALYTIC DOMAIN-CONTAINING PROTEIN-RELATED"/>
    <property type="match status" value="1"/>
</dbReference>
<evidence type="ECO:0000259" key="5">
    <source>
        <dbReference type="Pfam" id="PF00389"/>
    </source>
</evidence>